<keyword evidence="9" id="KW-1185">Reference proteome</keyword>
<protein>
    <submittedName>
        <fullName evidence="8">Lysylphosphatidylglycerol synthase transmembrane domain-containing protein</fullName>
    </submittedName>
</protein>
<feature type="transmembrane region" description="Helical" evidence="7">
    <location>
        <begin position="277"/>
        <end position="310"/>
    </location>
</feature>
<evidence type="ECO:0000256" key="2">
    <source>
        <dbReference type="ARBA" id="ARBA00022475"/>
    </source>
</evidence>
<name>A0ABW1EF49_9BACT</name>
<dbReference type="Pfam" id="PF03706">
    <property type="entry name" value="LPG_synthase_TM"/>
    <property type="match status" value="1"/>
</dbReference>
<dbReference type="InterPro" id="IPR022791">
    <property type="entry name" value="L-PG_synthase/AglD"/>
</dbReference>
<evidence type="ECO:0000256" key="5">
    <source>
        <dbReference type="ARBA" id="ARBA00023136"/>
    </source>
</evidence>
<gene>
    <name evidence="8" type="ORF">ACFPT7_04940</name>
</gene>
<feature type="transmembrane region" description="Helical" evidence="7">
    <location>
        <begin position="164"/>
        <end position="190"/>
    </location>
</feature>
<feature type="transmembrane region" description="Helical" evidence="7">
    <location>
        <begin position="316"/>
        <end position="340"/>
    </location>
</feature>
<keyword evidence="3 7" id="KW-0812">Transmembrane</keyword>
<evidence type="ECO:0000256" key="7">
    <source>
        <dbReference type="SAM" id="Phobius"/>
    </source>
</evidence>
<evidence type="ECO:0000256" key="1">
    <source>
        <dbReference type="ARBA" id="ARBA00004651"/>
    </source>
</evidence>
<evidence type="ECO:0000256" key="6">
    <source>
        <dbReference type="SAM" id="MobiDB-lite"/>
    </source>
</evidence>
<feature type="transmembrane region" description="Helical" evidence="7">
    <location>
        <begin position="7"/>
        <end position="24"/>
    </location>
</feature>
<evidence type="ECO:0000256" key="4">
    <source>
        <dbReference type="ARBA" id="ARBA00022989"/>
    </source>
</evidence>
<feature type="transmembrane region" description="Helical" evidence="7">
    <location>
        <begin position="236"/>
        <end position="256"/>
    </location>
</feature>
<keyword evidence="5 7" id="KW-0472">Membrane</keyword>
<accession>A0ABW1EF49</accession>
<dbReference type="EMBL" id="JBHSPH010000002">
    <property type="protein sequence ID" value="MFC5861628.1"/>
    <property type="molecule type" value="Genomic_DNA"/>
</dbReference>
<evidence type="ECO:0000313" key="8">
    <source>
        <dbReference type="EMBL" id="MFC5861628.1"/>
    </source>
</evidence>
<feature type="transmembrane region" description="Helical" evidence="7">
    <location>
        <begin position="117"/>
        <end position="143"/>
    </location>
</feature>
<evidence type="ECO:0000256" key="3">
    <source>
        <dbReference type="ARBA" id="ARBA00022692"/>
    </source>
</evidence>
<proteinExistence type="predicted"/>
<feature type="transmembrane region" description="Helical" evidence="7">
    <location>
        <begin position="44"/>
        <end position="62"/>
    </location>
</feature>
<evidence type="ECO:0000313" key="9">
    <source>
        <dbReference type="Proteomes" id="UP001596091"/>
    </source>
</evidence>
<organism evidence="8 9">
    <name type="scientific">Acidicapsa dinghuensis</name>
    <dbReference type="NCBI Taxonomy" id="2218256"/>
    <lineage>
        <taxon>Bacteria</taxon>
        <taxon>Pseudomonadati</taxon>
        <taxon>Acidobacteriota</taxon>
        <taxon>Terriglobia</taxon>
        <taxon>Terriglobales</taxon>
        <taxon>Acidobacteriaceae</taxon>
        <taxon>Acidicapsa</taxon>
    </lineage>
</organism>
<feature type="compositionally biased region" description="Basic and acidic residues" evidence="6">
    <location>
        <begin position="355"/>
        <end position="365"/>
    </location>
</feature>
<feature type="region of interest" description="Disordered" evidence="6">
    <location>
        <begin position="355"/>
        <end position="374"/>
    </location>
</feature>
<dbReference type="RefSeq" id="WP_263337051.1">
    <property type="nucleotide sequence ID" value="NZ_JAGSYH010000004.1"/>
</dbReference>
<keyword evidence="4 7" id="KW-1133">Transmembrane helix</keyword>
<dbReference type="Proteomes" id="UP001596091">
    <property type="component" value="Unassembled WGS sequence"/>
</dbReference>
<keyword evidence="2" id="KW-1003">Cell membrane</keyword>
<comment type="subcellular location">
    <subcellularLocation>
        <location evidence="1">Cell membrane</location>
        <topology evidence="1">Multi-pass membrane protein</topology>
    </subcellularLocation>
</comment>
<reference evidence="9" key="1">
    <citation type="journal article" date="2019" name="Int. J. Syst. Evol. Microbiol.">
        <title>The Global Catalogue of Microorganisms (GCM) 10K type strain sequencing project: providing services to taxonomists for standard genome sequencing and annotation.</title>
        <authorList>
            <consortium name="The Broad Institute Genomics Platform"/>
            <consortium name="The Broad Institute Genome Sequencing Center for Infectious Disease"/>
            <person name="Wu L."/>
            <person name="Ma J."/>
        </authorList>
    </citation>
    <scope>NUCLEOTIDE SEQUENCE [LARGE SCALE GENOMIC DNA]</scope>
    <source>
        <strain evidence="9">JCM 4087</strain>
    </source>
</reference>
<comment type="caution">
    <text evidence="8">The sequence shown here is derived from an EMBL/GenBank/DDBJ whole genome shotgun (WGS) entry which is preliminary data.</text>
</comment>
<feature type="transmembrane region" description="Helical" evidence="7">
    <location>
        <begin position="74"/>
        <end position="97"/>
    </location>
</feature>
<sequence length="374" mass="40505">MKSKKLIISIVVFVALIGFGIWAYRHVGFNFALLREQLRQVNWTKIAIGLGCIYLGYVFRGVRWAMLIRHNKRVPLFSLVGTQVIGFTSVALIGRVADLVRPYLTSKKTSLPISSQVAVYIVERLFDSGSMALIFSIAMLWVPQDEMLRAMSHSKMMASLATRFPHLMPLAARFGGIVLTALGVAFLAAVRIGGGVFASFCERTFGIFSKKLGVAIGENIRTFRSGLDTMRSWSDFLITAALSLAMWGLITVAYFVTCQSFQASPQLAGIDPSKCVLLMIVSGGASIFQLPVLGWFTQIAAVAAALAGILGSSIEASTACAVMLLAVTFLGIVPVGLIWAQFENVNLRKVATESEHAAEDVEARTDPSPAVEEA</sequence>